<dbReference type="AlphaFoldDB" id="A0ABD1EI51"/>
<dbReference type="InterPro" id="IPR019332">
    <property type="entry name" value="OSCP1"/>
</dbReference>
<dbReference type="EMBL" id="JBDJPC010000007">
    <property type="protein sequence ID" value="KAL1494382.1"/>
    <property type="molecule type" value="Genomic_DNA"/>
</dbReference>
<sequence>MIFVIAQRLQAQNIAEERAILVLEDLIAGLTSNRLIKDLVKPQGVYSHEAVRDIIETIANSSSMKLDATSMNKLWDLISMVFKWQLAMCLSVIETTQRHVTELESYVASEGTQLQLHRLQNVLQNFNKMLNEDEKRLLHQDLTDWCQGFNVRVSLLLRMGLQGNDGHFITHDLNPIAEKMLQNIGDNIYEFTQNGRILENQRMSKKSSSSSSENVNELKCFVDEMLGERKLSGSSTDGTTLVRLTSLTESKLNNNTQDGFEKVIDVDKNDNNQLQSLLGDLSVRDDSEPNNFKDDLLNMLESGQNEVV</sequence>
<reference evidence="1 2" key="1">
    <citation type="submission" date="2024-05" db="EMBL/GenBank/DDBJ databases">
        <title>Genetic variation in Jamaican populations of the coffee berry borer (Hypothenemus hampei).</title>
        <authorList>
            <person name="Errbii M."/>
            <person name="Myrie A."/>
        </authorList>
    </citation>
    <scope>NUCLEOTIDE SEQUENCE [LARGE SCALE GENOMIC DNA]</scope>
    <source>
        <strain evidence="1">JA-Hopewell-2020-01-JO</strain>
        <tissue evidence="1">Whole body</tissue>
    </source>
</reference>
<organism evidence="1 2">
    <name type="scientific">Hypothenemus hampei</name>
    <name type="common">Coffee berry borer</name>
    <dbReference type="NCBI Taxonomy" id="57062"/>
    <lineage>
        <taxon>Eukaryota</taxon>
        <taxon>Metazoa</taxon>
        <taxon>Ecdysozoa</taxon>
        <taxon>Arthropoda</taxon>
        <taxon>Hexapoda</taxon>
        <taxon>Insecta</taxon>
        <taxon>Pterygota</taxon>
        <taxon>Neoptera</taxon>
        <taxon>Endopterygota</taxon>
        <taxon>Coleoptera</taxon>
        <taxon>Polyphaga</taxon>
        <taxon>Cucujiformia</taxon>
        <taxon>Curculionidae</taxon>
        <taxon>Scolytinae</taxon>
        <taxon>Hypothenemus</taxon>
    </lineage>
</organism>
<evidence type="ECO:0000313" key="1">
    <source>
        <dbReference type="EMBL" id="KAL1494382.1"/>
    </source>
</evidence>
<dbReference type="Proteomes" id="UP001566132">
    <property type="component" value="Unassembled WGS sequence"/>
</dbReference>
<evidence type="ECO:0000313" key="2">
    <source>
        <dbReference type="Proteomes" id="UP001566132"/>
    </source>
</evidence>
<proteinExistence type="predicted"/>
<dbReference type="PANTHER" id="PTHR21439:SF0">
    <property type="entry name" value="PROTEIN OSCP1"/>
    <property type="match status" value="1"/>
</dbReference>
<keyword evidence="2" id="KW-1185">Reference proteome</keyword>
<dbReference type="Pfam" id="PF10188">
    <property type="entry name" value="Oscp1"/>
    <property type="match status" value="1"/>
</dbReference>
<name>A0ABD1EI51_HYPHA</name>
<accession>A0ABD1EI51</accession>
<gene>
    <name evidence="1" type="ORF">ABEB36_009989</name>
</gene>
<protein>
    <submittedName>
        <fullName evidence="1">Uncharacterized protein</fullName>
    </submittedName>
</protein>
<comment type="caution">
    <text evidence="1">The sequence shown here is derived from an EMBL/GenBank/DDBJ whole genome shotgun (WGS) entry which is preliminary data.</text>
</comment>
<dbReference type="PANTHER" id="PTHR21439">
    <property type="entry name" value="OXIDORED-NITRO DOMAIN-CONTAINING PROTEIN"/>
    <property type="match status" value="1"/>
</dbReference>